<proteinExistence type="inferred from homology"/>
<dbReference type="Pfam" id="PF13458">
    <property type="entry name" value="Peripla_BP_6"/>
    <property type="match status" value="1"/>
</dbReference>
<evidence type="ECO:0000313" key="6">
    <source>
        <dbReference type="EMBL" id="RBP05778.1"/>
    </source>
</evidence>
<dbReference type="AlphaFoldDB" id="A0A366ETQ6"/>
<feature type="domain" description="Leucine-binding protein" evidence="5">
    <location>
        <begin position="33"/>
        <end position="371"/>
    </location>
</feature>
<dbReference type="Gene3D" id="3.40.50.2300">
    <property type="match status" value="2"/>
</dbReference>
<dbReference type="InterPro" id="IPR051010">
    <property type="entry name" value="BCAA_transport"/>
</dbReference>
<sequence>MARAWEPTRRQFVVVGAALVAASRAAFAEEMKPLKIGVMNDMSSVYSDFQGIGSVIAARLAVDDYAAKLGVPVEIVTADHQNKPDVGAAIARKWFDTDGVDVIMDLPNSAVALAVLGVAQDKNKAVIGSGAGSSVMTGPKCSKNFVHWTYDTYSSGTALGKALTEAGGKTWFFVTADYAFGKDLEANCAAAVQAAGGKVLGSVRHPLNTADFSSFLLQAQGSGAEIVAFANGGGDTNGCFKQAHEFGLTPQQKLAAFTLNVTNVPALGLDIVQGALLPTAFYWDANDGTRAFGQRFLAAHPKKLMPNDMQAGMYGATAHLLKAVAATGSAADGVKLVDAMKAIPTDDPLFGKGSIREDGRALHPIFLYRVKTPAESKSEWDVFELVSTIKPEDAFRPLAKGGCPFVKA</sequence>
<name>A0A366ETQ6_9HYPH</name>
<comment type="similarity">
    <text evidence="1">Belongs to the leucine-binding protein family.</text>
</comment>
<dbReference type="GO" id="GO:0006865">
    <property type="term" value="P:amino acid transport"/>
    <property type="evidence" value="ECO:0007669"/>
    <property type="project" value="UniProtKB-KW"/>
</dbReference>
<feature type="chain" id="PRO_5017082278" evidence="4">
    <location>
        <begin position="29"/>
        <end position="408"/>
    </location>
</feature>
<gene>
    <name evidence="6" type="ORF">DFR50_13343</name>
</gene>
<accession>A0A366ETQ6</accession>
<dbReference type="SUPFAM" id="SSF53822">
    <property type="entry name" value="Periplasmic binding protein-like I"/>
    <property type="match status" value="1"/>
</dbReference>
<feature type="signal peptide" evidence="4">
    <location>
        <begin position="1"/>
        <end position="28"/>
    </location>
</feature>
<keyword evidence="2 4" id="KW-0732">Signal</keyword>
<dbReference type="CDD" id="cd06327">
    <property type="entry name" value="PBP1_SBP-like"/>
    <property type="match status" value="1"/>
</dbReference>
<evidence type="ECO:0000256" key="1">
    <source>
        <dbReference type="ARBA" id="ARBA00010062"/>
    </source>
</evidence>
<reference evidence="6 7" key="1">
    <citation type="submission" date="2018-06" db="EMBL/GenBank/DDBJ databases">
        <title>Genomic Encyclopedia of Type Strains, Phase IV (KMG-IV): sequencing the most valuable type-strain genomes for metagenomic binning, comparative biology and taxonomic classification.</title>
        <authorList>
            <person name="Goeker M."/>
        </authorList>
    </citation>
    <scope>NUCLEOTIDE SEQUENCE [LARGE SCALE GENOMIC DNA]</scope>
    <source>
        <strain evidence="6 7">DSM 24875</strain>
    </source>
</reference>
<dbReference type="InterPro" id="IPR028081">
    <property type="entry name" value="Leu-bd"/>
</dbReference>
<dbReference type="EMBL" id="QNRK01000033">
    <property type="protein sequence ID" value="RBP05778.1"/>
    <property type="molecule type" value="Genomic_DNA"/>
</dbReference>
<dbReference type="PANTHER" id="PTHR30483:SF6">
    <property type="entry name" value="PERIPLASMIC BINDING PROTEIN OF ABC TRANSPORTER FOR NATURAL AMINO ACIDS"/>
    <property type="match status" value="1"/>
</dbReference>
<keyword evidence="7" id="KW-1185">Reference proteome</keyword>
<dbReference type="Proteomes" id="UP000253529">
    <property type="component" value="Unassembled WGS sequence"/>
</dbReference>
<organism evidence="6 7">
    <name type="scientific">Roseiarcus fermentans</name>
    <dbReference type="NCBI Taxonomy" id="1473586"/>
    <lineage>
        <taxon>Bacteria</taxon>
        <taxon>Pseudomonadati</taxon>
        <taxon>Pseudomonadota</taxon>
        <taxon>Alphaproteobacteria</taxon>
        <taxon>Hyphomicrobiales</taxon>
        <taxon>Roseiarcaceae</taxon>
        <taxon>Roseiarcus</taxon>
    </lineage>
</organism>
<keyword evidence="3" id="KW-0813">Transport</keyword>
<evidence type="ECO:0000256" key="4">
    <source>
        <dbReference type="SAM" id="SignalP"/>
    </source>
</evidence>
<dbReference type="InterPro" id="IPR028082">
    <property type="entry name" value="Peripla_BP_I"/>
</dbReference>
<evidence type="ECO:0000313" key="7">
    <source>
        <dbReference type="Proteomes" id="UP000253529"/>
    </source>
</evidence>
<evidence type="ECO:0000256" key="3">
    <source>
        <dbReference type="ARBA" id="ARBA00022970"/>
    </source>
</evidence>
<dbReference type="RefSeq" id="WP_245428097.1">
    <property type="nucleotide sequence ID" value="NZ_QNRK01000033.1"/>
</dbReference>
<evidence type="ECO:0000259" key="5">
    <source>
        <dbReference type="Pfam" id="PF13458"/>
    </source>
</evidence>
<comment type="caution">
    <text evidence="6">The sequence shown here is derived from an EMBL/GenBank/DDBJ whole genome shotgun (WGS) entry which is preliminary data.</text>
</comment>
<protein>
    <submittedName>
        <fullName evidence="6">Amino acid/amide ABC transporter substrate-binding protein (HAAT family)</fullName>
    </submittedName>
</protein>
<keyword evidence="3" id="KW-0029">Amino-acid transport</keyword>
<evidence type="ECO:0000256" key="2">
    <source>
        <dbReference type="ARBA" id="ARBA00022729"/>
    </source>
</evidence>
<dbReference type="PANTHER" id="PTHR30483">
    <property type="entry name" value="LEUCINE-SPECIFIC-BINDING PROTEIN"/>
    <property type="match status" value="1"/>
</dbReference>